<feature type="transmembrane region" description="Helical" evidence="12">
    <location>
        <begin position="7"/>
        <end position="30"/>
    </location>
</feature>
<dbReference type="Proteomes" id="UP000823561">
    <property type="component" value="Chromosome 1"/>
</dbReference>
<feature type="transmembrane region" description="Helical" evidence="12">
    <location>
        <begin position="1351"/>
        <end position="1374"/>
    </location>
</feature>
<keyword evidence="10" id="KW-0325">Glycoprotein</keyword>
<dbReference type="Pfam" id="PF00059">
    <property type="entry name" value="Lectin_C"/>
    <property type="match status" value="8"/>
</dbReference>
<dbReference type="SUPFAM" id="SSF50370">
    <property type="entry name" value="Ricin B-like lectins"/>
    <property type="match status" value="1"/>
</dbReference>
<feature type="domain" description="C-type lectin" evidence="13">
    <location>
        <begin position="498"/>
        <end position="613"/>
    </location>
</feature>
<dbReference type="SMART" id="SM00034">
    <property type="entry name" value="CLECT"/>
    <property type="match status" value="8"/>
</dbReference>
<dbReference type="InterPro" id="IPR000562">
    <property type="entry name" value="FN_type2_dom"/>
</dbReference>
<dbReference type="InterPro" id="IPR016187">
    <property type="entry name" value="CTDL_fold"/>
</dbReference>
<keyword evidence="6 12" id="KW-1133">Transmembrane helix</keyword>
<accession>A0AAV6HDV1</accession>
<evidence type="ECO:0000256" key="4">
    <source>
        <dbReference type="ARBA" id="ARBA00022729"/>
    </source>
</evidence>
<evidence type="ECO:0000256" key="6">
    <source>
        <dbReference type="ARBA" id="ARBA00022989"/>
    </source>
</evidence>
<evidence type="ECO:0000256" key="10">
    <source>
        <dbReference type="ARBA" id="ARBA00023180"/>
    </source>
</evidence>
<organism evidence="15 16">
    <name type="scientific">Alosa alosa</name>
    <name type="common">allis shad</name>
    <dbReference type="NCBI Taxonomy" id="278164"/>
    <lineage>
        <taxon>Eukaryota</taxon>
        <taxon>Metazoa</taxon>
        <taxon>Chordata</taxon>
        <taxon>Craniata</taxon>
        <taxon>Vertebrata</taxon>
        <taxon>Euteleostomi</taxon>
        <taxon>Actinopterygii</taxon>
        <taxon>Neopterygii</taxon>
        <taxon>Teleostei</taxon>
        <taxon>Clupei</taxon>
        <taxon>Clupeiformes</taxon>
        <taxon>Clupeoidei</taxon>
        <taxon>Clupeidae</taxon>
        <taxon>Alosa</taxon>
    </lineage>
</organism>
<feature type="domain" description="C-type lectin" evidence="13">
    <location>
        <begin position="356"/>
        <end position="473"/>
    </location>
</feature>
<proteinExistence type="predicted"/>
<evidence type="ECO:0000256" key="1">
    <source>
        <dbReference type="ARBA" id="ARBA00004167"/>
    </source>
</evidence>
<dbReference type="InterPro" id="IPR035992">
    <property type="entry name" value="Ricin_B-like_lectins"/>
</dbReference>
<dbReference type="PROSITE" id="PS50041">
    <property type="entry name" value="C_TYPE_LECTIN_2"/>
    <property type="match status" value="8"/>
</dbReference>
<keyword evidence="9" id="KW-0675">Receptor</keyword>
<comment type="subcellular location">
    <subcellularLocation>
        <location evidence="1">Membrane</location>
        <topology evidence="1">Single-pass membrane protein</topology>
    </subcellularLocation>
</comment>
<keyword evidence="2" id="KW-0254">Endocytosis</keyword>
<evidence type="ECO:0000313" key="16">
    <source>
        <dbReference type="Proteomes" id="UP000823561"/>
    </source>
</evidence>
<dbReference type="SUPFAM" id="SSF56436">
    <property type="entry name" value="C-type lectin-like"/>
    <property type="match status" value="8"/>
</dbReference>
<reference evidence="15 16" key="1">
    <citation type="submission" date="2020-10" db="EMBL/GenBank/DDBJ databases">
        <title>Chromosome-scale genome assembly of the Allis shad, Alosa alosa.</title>
        <authorList>
            <person name="Margot Z."/>
            <person name="Christophe K."/>
            <person name="Cabau C."/>
            <person name="Louis A."/>
            <person name="Berthelot C."/>
            <person name="Parey E."/>
            <person name="Roest Crollius H."/>
            <person name="Montfort J."/>
            <person name="Robinson-Rechavi M."/>
            <person name="Bucao C."/>
            <person name="Bouchez O."/>
            <person name="Gislard M."/>
            <person name="Lluch J."/>
            <person name="Milhes M."/>
            <person name="Lampietro C."/>
            <person name="Lopez Roques C."/>
            <person name="Donnadieu C."/>
            <person name="Braasch I."/>
            <person name="Desvignes T."/>
            <person name="Postlethwait J."/>
            <person name="Bobe J."/>
            <person name="Guiguen Y."/>
        </authorList>
    </citation>
    <scope>NUCLEOTIDE SEQUENCE [LARGE SCALE GENOMIC DNA]</scope>
    <source>
        <strain evidence="15">M-15738</strain>
        <tissue evidence="15">Blood</tissue>
    </source>
</reference>
<keyword evidence="7 12" id="KW-0472">Membrane</keyword>
<dbReference type="EMBL" id="JADWDJ010000001">
    <property type="protein sequence ID" value="KAG5285388.1"/>
    <property type="molecule type" value="Genomic_DNA"/>
</dbReference>
<evidence type="ECO:0000256" key="2">
    <source>
        <dbReference type="ARBA" id="ARBA00022583"/>
    </source>
</evidence>
<evidence type="ECO:0008006" key="17">
    <source>
        <dbReference type="Google" id="ProtNLM"/>
    </source>
</evidence>
<dbReference type="SUPFAM" id="SSF57440">
    <property type="entry name" value="Kringle-like"/>
    <property type="match status" value="1"/>
</dbReference>
<comment type="caution">
    <text evidence="15">The sequence shown here is derived from an EMBL/GenBank/DDBJ whole genome shotgun (WGS) entry which is preliminary data.</text>
</comment>
<dbReference type="GO" id="GO:0016020">
    <property type="term" value="C:membrane"/>
    <property type="evidence" value="ECO:0007669"/>
    <property type="project" value="UniProtKB-SubCell"/>
</dbReference>
<keyword evidence="8" id="KW-1015">Disulfide bond</keyword>
<feature type="domain" description="C-type lectin" evidence="13">
    <location>
        <begin position="1073"/>
        <end position="1184"/>
    </location>
</feature>
<feature type="domain" description="C-type lectin" evidence="13">
    <location>
        <begin position="642"/>
        <end position="758"/>
    </location>
</feature>
<evidence type="ECO:0000259" key="14">
    <source>
        <dbReference type="PROSITE" id="PS51092"/>
    </source>
</evidence>
<evidence type="ECO:0000256" key="11">
    <source>
        <dbReference type="PROSITE-ProRule" id="PRU00479"/>
    </source>
</evidence>
<evidence type="ECO:0000256" key="3">
    <source>
        <dbReference type="ARBA" id="ARBA00022692"/>
    </source>
</evidence>
<feature type="domain" description="C-type lectin" evidence="13">
    <location>
        <begin position="786"/>
        <end position="902"/>
    </location>
</feature>
<dbReference type="PROSITE" id="PS00615">
    <property type="entry name" value="C_TYPE_LECTIN_1"/>
    <property type="match status" value="2"/>
</dbReference>
<protein>
    <recommendedName>
        <fullName evidence="17">Macrophage mannose receptor 1-like</fullName>
    </recommendedName>
</protein>
<dbReference type="InterPro" id="IPR016186">
    <property type="entry name" value="C-type_lectin-like/link_sf"/>
</dbReference>
<dbReference type="InterPro" id="IPR050111">
    <property type="entry name" value="C-type_lectin/snaclec_domain"/>
</dbReference>
<dbReference type="PROSITE" id="PS00023">
    <property type="entry name" value="FN2_1"/>
    <property type="match status" value="1"/>
</dbReference>
<feature type="domain" description="C-type lectin" evidence="13">
    <location>
        <begin position="217"/>
        <end position="333"/>
    </location>
</feature>
<dbReference type="SMART" id="SM00059">
    <property type="entry name" value="FN2"/>
    <property type="match status" value="1"/>
</dbReference>
<dbReference type="CDD" id="cd00037">
    <property type="entry name" value="CLECT"/>
    <property type="match status" value="8"/>
</dbReference>
<dbReference type="CDD" id="cd00062">
    <property type="entry name" value="FN2"/>
    <property type="match status" value="1"/>
</dbReference>
<evidence type="ECO:0000256" key="12">
    <source>
        <dbReference type="SAM" id="Phobius"/>
    </source>
</evidence>
<dbReference type="InterPro" id="IPR013806">
    <property type="entry name" value="Kringle-like"/>
</dbReference>
<name>A0AAV6HDV1_9TELE</name>
<dbReference type="InterPro" id="IPR018378">
    <property type="entry name" value="C-type_lectin_CS"/>
</dbReference>
<dbReference type="Gene3D" id="3.10.100.10">
    <property type="entry name" value="Mannose-Binding Protein A, subunit A"/>
    <property type="match status" value="8"/>
</dbReference>
<dbReference type="InterPro" id="IPR001304">
    <property type="entry name" value="C-type_lectin-like"/>
</dbReference>
<evidence type="ECO:0000256" key="7">
    <source>
        <dbReference type="ARBA" id="ARBA00023136"/>
    </source>
</evidence>
<sequence length="1395" mass="159534">MLPRSTGLVTFIFFQVSFCFALLGSNFLIYDKNVNKCLKGYQPLKLFYCDSNQLNQQFRWTSNDRILNVQMSRCLGAGSKADGSGLQWYICDETSDLQKWECKNGTLLNLKGTNLFLSQDENTVLKLTQDIGAASQWLIHGTAEGLCSQPYQELYTIKGNAFGRPCHFPFRYEGKWYSDCITKKSTNRLWCSTDRDYQQNWGYCPTKSSERWNTNPLTGVLYQVNENSALTWHQARRSCQQQDSDLLSITEPQEQTFISGITGAFKTIFWIGLNRLNTEKGWQWTNGEPFRYLRWGSGQPNREHGWSCGALSTMETYSWQNKLCSKKLGYICQKGTPKPTSPPGLQVSCSAPWIPYAGHCYFLNRTKNTWKNSNTQCLNAGGHLVSIHDIEEQSFVLSQLGYMETDKLWIGLNDQKTQLLFEWSDQSPVTFTTWDTEEPSHHHSVLEDCVLMGGKDGQWSDEVCASKYGFICKKTGDSTSDTHNDAQSGGCKTGWIRHGYNCYFVGAQTNTFEEAKEICKRSSAYLVDVQNSAENAFLISLVGARPEKHFWIGLSNQRDRYTFEWSNSRNVPYTHWNTRMPGQKQGCVAMTTGTLAGLWDVLSCSNKEKYICKHQAQGVVTTPAPPTSPAPSCAEGWKPLGVRHFCYKFYDMDYYEKKTWFQALDFCRSIGGDLISIHNHFDNFLTGGGYRFDAWIGYSAQDPSVGYTWADGTASSYTNWESGEPDNKHNMENCAMTDMLSMKWNDRSCEVKENFICEINKGVTPKNPANFTIPEHNVTKDGWIEFSGHQYYVYEETYEYDIYEARTFCKKGHGDLVVIETEPERLFLWKLILRHWGSFYIGMTIDINLNMQWIDGTEVIYDRWNEEQPPDEISDETCVIMNVEYGLWSVASCNGGSGFICERHETPPVNATLAPTEALEGGCVPDWTKYRQYCYKTEFSSKTWREAQLICVEEGGNLVSIKSEEEQAFVTTMMLNAPGDLWIGLKSSLSVLWSDGRSVTFTNFKRRHSSDMYQSWHRFHGKLCYKMRLSPSAVTGQWRPAVCNDTNGYICKRAIDSHIVPQTTVLPQSYIKIGNDSFKVESNNLTWWEAKKRCEADGAQLASIRDSITQAYIELQLRKLKQPMWIGLNKNMTGGYFRWTDGWSLNMASWNRQEPRGQLSCVSVDMEGYWNTGPCNQSLPSVCKTSMDIAPTPDTQYPGVCPESSEDETWSPFRGYCYTIIHDKDILSIASMSCMQRGASLLSIEDPEEAKFINGLLEMIQDIYDSVWIGLYKNLRGQWQWLDKTVLDYSNWADNDDWEEDSNYAFISTSDFKWRNAYRYSTRAYICKIAKVPISANSTAKPGPQDTHRNFAMVVLVVIIAVVILLGIAAYMYYKGYRPTLPSRPNFDNPLYFKV</sequence>
<evidence type="ECO:0000256" key="5">
    <source>
        <dbReference type="ARBA" id="ARBA00022737"/>
    </source>
</evidence>
<keyword evidence="5" id="KW-0677">Repeat</keyword>
<evidence type="ECO:0000256" key="9">
    <source>
        <dbReference type="ARBA" id="ARBA00023170"/>
    </source>
</evidence>
<dbReference type="GO" id="GO:0006897">
    <property type="term" value="P:endocytosis"/>
    <property type="evidence" value="ECO:0007669"/>
    <property type="project" value="UniProtKB-KW"/>
</dbReference>
<dbReference type="InterPro" id="IPR036943">
    <property type="entry name" value="FN_type2_sf"/>
</dbReference>
<gene>
    <name evidence="15" type="ORF">AALO_G00002810</name>
</gene>
<feature type="domain" description="Fibronectin type-II" evidence="14">
    <location>
        <begin position="161"/>
        <end position="206"/>
    </location>
</feature>
<dbReference type="SMART" id="SM00458">
    <property type="entry name" value="RICIN"/>
    <property type="match status" value="1"/>
</dbReference>
<dbReference type="Pfam" id="PF00040">
    <property type="entry name" value="fn2"/>
    <property type="match status" value="1"/>
</dbReference>
<dbReference type="Pfam" id="PF24562">
    <property type="entry name" value="CysR_MRC2_N"/>
    <property type="match status" value="1"/>
</dbReference>
<dbReference type="Gene3D" id="2.80.10.50">
    <property type="match status" value="1"/>
</dbReference>
<dbReference type="PANTHER" id="PTHR22803">
    <property type="entry name" value="MANNOSE, PHOSPHOLIPASE, LECTIN RECEPTOR RELATED"/>
    <property type="match status" value="1"/>
</dbReference>
<comment type="caution">
    <text evidence="11">Lacks conserved residue(s) required for the propagation of feature annotation.</text>
</comment>
<dbReference type="InterPro" id="IPR000772">
    <property type="entry name" value="Ricin_B_lectin"/>
</dbReference>
<evidence type="ECO:0000256" key="8">
    <source>
        <dbReference type="ARBA" id="ARBA00023157"/>
    </source>
</evidence>
<keyword evidence="16" id="KW-1185">Reference proteome</keyword>
<keyword evidence="4" id="KW-0732">Signal</keyword>
<keyword evidence="3 12" id="KW-0812">Transmembrane</keyword>
<evidence type="ECO:0000313" key="15">
    <source>
        <dbReference type="EMBL" id="KAG5285388.1"/>
    </source>
</evidence>
<feature type="domain" description="C-type lectin" evidence="13">
    <location>
        <begin position="930"/>
        <end position="1052"/>
    </location>
</feature>
<dbReference type="Gene3D" id="2.10.10.10">
    <property type="entry name" value="Fibronectin, type II, collagen-binding"/>
    <property type="match status" value="1"/>
</dbReference>
<dbReference type="PROSITE" id="PS50231">
    <property type="entry name" value="RICIN_B_LECTIN"/>
    <property type="match status" value="1"/>
</dbReference>
<evidence type="ECO:0000259" key="13">
    <source>
        <dbReference type="PROSITE" id="PS50041"/>
    </source>
</evidence>
<dbReference type="PROSITE" id="PS51092">
    <property type="entry name" value="FN2_2"/>
    <property type="match status" value="1"/>
</dbReference>
<feature type="domain" description="C-type lectin" evidence="13">
    <location>
        <begin position="1213"/>
        <end position="1328"/>
    </location>
</feature>